<sequence length="90" mass="10857">MSRRDELPADFFVLFLGIESRCILNTYSHILLSNKSSYYWVKKLENNDLWESSRMIIPQHKEALLMHQCAQHHRERRWINVDDILGVRDE</sequence>
<protein>
    <submittedName>
        <fullName evidence="1">Uncharacterized protein</fullName>
    </submittedName>
</protein>
<evidence type="ECO:0000313" key="1">
    <source>
        <dbReference type="EMBL" id="RJG20781.1"/>
    </source>
</evidence>
<name>A0A3A3GDV9_PANTH</name>
<gene>
    <name evidence="1" type="ORF">DQX05_23950</name>
</gene>
<comment type="caution">
    <text evidence="1">The sequence shown here is derived from an EMBL/GenBank/DDBJ whole genome shotgun (WGS) entry which is preliminary data.</text>
</comment>
<evidence type="ECO:0000313" key="2">
    <source>
        <dbReference type="Proteomes" id="UP000266177"/>
    </source>
</evidence>
<reference evidence="1 2" key="1">
    <citation type="submission" date="2018-09" db="EMBL/GenBank/DDBJ databases">
        <title>Paenibacillus SK2017-BO5.</title>
        <authorList>
            <person name="Piskunova J.V."/>
            <person name="Dubiley S.A."/>
            <person name="Severinov K.V."/>
        </authorList>
    </citation>
    <scope>NUCLEOTIDE SEQUENCE [LARGE SCALE GENOMIC DNA]</scope>
    <source>
        <strain evidence="1 2">BO5</strain>
    </source>
</reference>
<dbReference type="Proteomes" id="UP000266177">
    <property type="component" value="Unassembled WGS sequence"/>
</dbReference>
<dbReference type="AlphaFoldDB" id="A0A3A3GDV9"/>
<accession>A0A3A3GDV9</accession>
<organism evidence="1 2">
    <name type="scientific">Paenibacillus thiaminolyticus</name>
    <name type="common">Bacillus thiaminolyticus</name>
    <dbReference type="NCBI Taxonomy" id="49283"/>
    <lineage>
        <taxon>Bacteria</taxon>
        <taxon>Bacillati</taxon>
        <taxon>Bacillota</taxon>
        <taxon>Bacilli</taxon>
        <taxon>Bacillales</taxon>
        <taxon>Paenibacillaceae</taxon>
        <taxon>Paenibacillus</taxon>
    </lineage>
</organism>
<proteinExistence type="predicted"/>
<dbReference type="OrthoDB" id="2376882at2"/>
<dbReference type="EMBL" id="QYZD01000031">
    <property type="protein sequence ID" value="RJG20781.1"/>
    <property type="molecule type" value="Genomic_DNA"/>
</dbReference>